<feature type="transmembrane region" description="Helical" evidence="1">
    <location>
        <begin position="76"/>
        <end position="95"/>
    </location>
</feature>
<dbReference type="RefSeq" id="WP_203753220.1">
    <property type="nucleotide sequence ID" value="NZ_BONF01000039.1"/>
</dbReference>
<dbReference type="Proteomes" id="UP000601223">
    <property type="component" value="Unassembled WGS sequence"/>
</dbReference>
<accession>A0A8J3JPR0</accession>
<keyword evidence="3" id="KW-1185">Reference proteome</keyword>
<feature type="transmembrane region" description="Helical" evidence="1">
    <location>
        <begin position="107"/>
        <end position="133"/>
    </location>
</feature>
<feature type="transmembrane region" description="Helical" evidence="1">
    <location>
        <begin position="171"/>
        <end position="189"/>
    </location>
</feature>
<keyword evidence="1" id="KW-0812">Transmembrane</keyword>
<comment type="caution">
    <text evidence="2">The sequence shown here is derived from an EMBL/GenBank/DDBJ whole genome shotgun (WGS) entry which is preliminary data.</text>
</comment>
<proteinExistence type="predicted"/>
<name>A0A8J3JPR0_9ACTN</name>
<sequence length="285" mass="30643">MTQPETAEPLPQPHLSAAAELTRQLLLLLANVTVITALLVYFGWWRAEEHNRLLGFDQALLGMSTQEYVLRSIDQVLVLLAIVGGLGLLGTWAWQRLTRTATSPHRAAGLLPAVLIVAAVLLPAGFAVTFPVWNATAYTLWPLSVAAGILLLAAGLRLRGLRKGQTPQADTMTQLFLLLVLGVCLFTAASHRAAVVGAELADDFVAGFAKQPDVTVTSAEPLYLDGPGVTTEQLDESTYRYRGLKFVERTGTTVFLLPAGWRVGHGQLIVLSEGEGLRFAYGSTG</sequence>
<evidence type="ECO:0000256" key="1">
    <source>
        <dbReference type="SAM" id="Phobius"/>
    </source>
</evidence>
<dbReference type="EMBL" id="BONF01000039">
    <property type="protein sequence ID" value="GIF84637.1"/>
    <property type="molecule type" value="Genomic_DNA"/>
</dbReference>
<keyword evidence="1" id="KW-0472">Membrane</keyword>
<protein>
    <submittedName>
        <fullName evidence="2">Uncharacterized protein</fullName>
    </submittedName>
</protein>
<organism evidence="2 3">
    <name type="scientific">Catellatospora bangladeshensis</name>
    <dbReference type="NCBI Taxonomy" id="310355"/>
    <lineage>
        <taxon>Bacteria</taxon>
        <taxon>Bacillati</taxon>
        <taxon>Actinomycetota</taxon>
        <taxon>Actinomycetes</taxon>
        <taxon>Micromonosporales</taxon>
        <taxon>Micromonosporaceae</taxon>
        <taxon>Catellatospora</taxon>
    </lineage>
</organism>
<feature type="transmembrane region" description="Helical" evidence="1">
    <location>
        <begin position="25"/>
        <end position="44"/>
    </location>
</feature>
<gene>
    <name evidence="2" type="ORF">Cba03nite_59860</name>
</gene>
<dbReference type="AlphaFoldDB" id="A0A8J3JPR0"/>
<reference evidence="2 3" key="1">
    <citation type="submission" date="2021-01" db="EMBL/GenBank/DDBJ databases">
        <title>Whole genome shotgun sequence of Catellatospora bangladeshensis NBRC 107357.</title>
        <authorList>
            <person name="Komaki H."/>
            <person name="Tamura T."/>
        </authorList>
    </citation>
    <scope>NUCLEOTIDE SEQUENCE [LARGE SCALE GENOMIC DNA]</scope>
    <source>
        <strain evidence="2 3">NBRC 107357</strain>
    </source>
</reference>
<evidence type="ECO:0000313" key="3">
    <source>
        <dbReference type="Proteomes" id="UP000601223"/>
    </source>
</evidence>
<evidence type="ECO:0000313" key="2">
    <source>
        <dbReference type="EMBL" id="GIF84637.1"/>
    </source>
</evidence>
<feature type="transmembrane region" description="Helical" evidence="1">
    <location>
        <begin position="139"/>
        <end position="159"/>
    </location>
</feature>
<keyword evidence="1" id="KW-1133">Transmembrane helix</keyword>